<evidence type="ECO:0000256" key="1">
    <source>
        <dbReference type="SAM" id="Phobius"/>
    </source>
</evidence>
<sequence length="47" mass="4765">MRKSAAGIAAVSEKTSPSIRSLLLTCGIGGALDYLCTFSVFSVLSAA</sequence>
<accession>A0A1J5TTH9</accession>
<keyword evidence="1" id="KW-0812">Transmembrane</keyword>
<keyword evidence="1" id="KW-0472">Membrane</keyword>
<dbReference type="AlphaFoldDB" id="A0A1J5TTH9"/>
<dbReference type="EMBL" id="MLJW01000001">
    <property type="protein sequence ID" value="OIR19576.1"/>
    <property type="molecule type" value="Genomic_DNA"/>
</dbReference>
<name>A0A1J5TTH9_9ZZZZ</name>
<feature type="transmembrane region" description="Helical" evidence="1">
    <location>
        <begin position="21"/>
        <end position="44"/>
    </location>
</feature>
<evidence type="ECO:0000313" key="2">
    <source>
        <dbReference type="EMBL" id="OIR19576.1"/>
    </source>
</evidence>
<reference evidence="2" key="1">
    <citation type="submission" date="2016-10" db="EMBL/GenBank/DDBJ databases">
        <title>Sequence of Gallionella enrichment culture.</title>
        <authorList>
            <person name="Poehlein A."/>
            <person name="Muehling M."/>
            <person name="Daniel R."/>
        </authorList>
    </citation>
    <scope>NUCLEOTIDE SEQUENCE</scope>
</reference>
<keyword evidence="1" id="KW-1133">Transmembrane helix</keyword>
<organism evidence="2">
    <name type="scientific">mine drainage metagenome</name>
    <dbReference type="NCBI Taxonomy" id="410659"/>
    <lineage>
        <taxon>unclassified sequences</taxon>
        <taxon>metagenomes</taxon>
        <taxon>ecological metagenomes</taxon>
    </lineage>
</organism>
<gene>
    <name evidence="2" type="ORF">GALL_04570</name>
</gene>
<proteinExistence type="predicted"/>
<protein>
    <submittedName>
        <fullName evidence="2">Uncharacterized protein</fullName>
    </submittedName>
</protein>
<comment type="caution">
    <text evidence="2">The sequence shown here is derived from an EMBL/GenBank/DDBJ whole genome shotgun (WGS) entry which is preliminary data.</text>
</comment>